<reference evidence="1" key="1">
    <citation type="submission" date="2015-11" db="EMBL/GenBank/DDBJ databases">
        <authorList>
            <consortium name="International Coturnix japonica Genome Analysis Consortium"/>
            <person name="Warren W."/>
            <person name="Burt D.W."/>
            <person name="Antin P.B."/>
            <person name="Lanford R."/>
            <person name="Gros J."/>
            <person name="Wilson R.K."/>
        </authorList>
    </citation>
    <scope>NUCLEOTIDE SEQUENCE [LARGE SCALE GENOMIC DNA]</scope>
</reference>
<proteinExistence type="predicted"/>
<dbReference type="AlphaFoldDB" id="A0A8C2TUZ3"/>
<sequence>MKEEPKRKHAVAAALSAGWLSNGILKMTQTCFHHPTKSSTGRSLYLAPQSAQAWYCVAETGCPQYDAGKEETELLWLCSCLQTLCVGNSAKQATAGDKKKATQLSKQKR</sequence>
<dbReference type="Proteomes" id="UP000694412">
    <property type="component" value="Chromosome 23"/>
</dbReference>
<keyword evidence="2" id="KW-1185">Reference proteome</keyword>
<name>A0A8C2TUZ3_COTJA</name>
<reference evidence="1" key="3">
    <citation type="submission" date="2025-09" db="UniProtKB">
        <authorList>
            <consortium name="Ensembl"/>
        </authorList>
    </citation>
    <scope>IDENTIFICATION</scope>
</reference>
<accession>A0A8C2TUZ3</accession>
<evidence type="ECO:0000313" key="1">
    <source>
        <dbReference type="Ensembl" id="ENSCJPP00005019051.1"/>
    </source>
</evidence>
<organism evidence="1 2">
    <name type="scientific">Coturnix japonica</name>
    <name type="common">Japanese quail</name>
    <name type="synonym">Coturnix coturnix japonica</name>
    <dbReference type="NCBI Taxonomy" id="93934"/>
    <lineage>
        <taxon>Eukaryota</taxon>
        <taxon>Metazoa</taxon>
        <taxon>Chordata</taxon>
        <taxon>Craniata</taxon>
        <taxon>Vertebrata</taxon>
        <taxon>Euteleostomi</taxon>
        <taxon>Archelosauria</taxon>
        <taxon>Archosauria</taxon>
        <taxon>Dinosauria</taxon>
        <taxon>Saurischia</taxon>
        <taxon>Theropoda</taxon>
        <taxon>Coelurosauria</taxon>
        <taxon>Aves</taxon>
        <taxon>Neognathae</taxon>
        <taxon>Galloanserae</taxon>
        <taxon>Galliformes</taxon>
        <taxon>Phasianidae</taxon>
        <taxon>Perdicinae</taxon>
        <taxon>Coturnix</taxon>
    </lineage>
</organism>
<reference evidence="1" key="2">
    <citation type="submission" date="2025-08" db="UniProtKB">
        <authorList>
            <consortium name="Ensembl"/>
        </authorList>
    </citation>
    <scope>IDENTIFICATION</scope>
</reference>
<evidence type="ECO:0000313" key="2">
    <source>
        <dbReference type="Proteomes" id="UP000694412"/>
    </source>
</evidence>
<protein>
    <submittedName>
        <fullName evidence="1">Uncharacterized protein</fullName>
    </submittedName>
</protein>
<dbReference type="Ensembl" id="ENSCJPT00005026412.1">
    <property type="protein sequence ID" value="ENSCJPP00005019051.1"/>
    <property type="gene ID" value="ENSCJPG00005015475.1"/>
</dbReference>